<keyword evidence="3" id="KW-1185">Reference proteome</keyword>
<dbReference type="Proteomes" id="UP000192775">
    <property type="component" value="Chromosome"/>
</dbReference>
<evidence type="ECO:0000313" key="2">
    <source>
        <dbReference type="EMBL" id="ARJ04264.1"/>
    </source>
</evidence>
<sequence length="642" mass="66035">MTAPEIRYRPGTLRAVVSPLGVAVLPDTIDAVLLDRIWRDLESGLGLEAVLESLTGAFGTSLRLIPPFAVIALDESGMDARVAVRGDLSIEAVEATGSEPVTVSGSDVTTWSERVLRSPRSLEVRSAQTAAPEELGIASGIVLASTLTLSFTPTPASTAQNAQHPHEDRAEAEHSTPTAAHPAPSSAQNAQLPPAVGSENEHSAPTLALPVTPPAPPSAQNAQLPPADGAESEHSAPTPALPATPPLPSSAQNAQLPPAVGAENEHSAPTPALPATPPVPATAQNAQHPREDGAESEHSEPEAHPEETISAPEETLAAAPEGAPTEALEPSSAQDVRRPDEDGAESEQSTGDEAQGGEVPEATVGELPDDAYDHLWGATVVKSVETAAVREVEEDDESPEPAAEPVVAPAPEPEPAAPAPAPEPSAWTAPPATGLIDSVPGFGTIGTPAPAPSAPAPAAPAAPEQRRPLAAPPAYTAEPTASAPATSPADDHDGLTVTVSELEAMRRLSAASDGAGAGQATADSGDEPVALGRIVLSTGETHVLDRPVIIGRRPRANRVQGDRMPLLIAVDSPEQDISRNHLEVRLEGRHVLVADMRTTNGSVLHREGTPPLRLSPDEAVLVLSDDLVDLGDGVTVRFEEIP</sequence>
<name>A0A1X9LGF8_9MICO</name>
<feature type="compositionally biased region" description="Polar residues" evidence="1">
    <location>
        <begin position="154"/>
        <end position="163"/>
    </location>
</feature>
<accession>A0A1X9LGF8</accession>
<gene>
    <name evidence="2" type="ORF">B5808_02745</name>
</gene>
<feature type="region of interest" description="Disordered" evidence="1">
    <location>
        <begin position="154"/>
        <end position="371"/>
    </location>
</feature>
<dbReference type="AlphaFoldDB" id="A0A1X9LGF8"/>
<feature type="compositionally biased region" description="Pro residues" evidence="1">
    <location>
        <begin position="449"/>
        <end position="460"/>
    </location>
</feature>
<feature type="region of interest" description="Disordered" evidence="1">
    <location>
        <begin position="387"/>
        <end position="493"/>
    </location>
</feature>
<protein>
    <submittedName>
        <fullName evidence="2">Uncharacterized protein</fullName>
    </submittedName>
</protein>
<feature type="compositionally biased region" description="Pro residues" evidence="1">
    <location>
        <begin position="408"/>
        <end position="423"/>
    </location>
</feature>
<reference evidence="2 3" key="1">
    <citation type="submission" date="2017-04" db="EMBL/GenBank/DDBJ databases">
        <authorList>
            <person name="Afonso C.L."/>
            <person name="Miller P.J."/>
            <person name="Scott M.A."/>
            <person name="Spackman E."/>
            <person name="Goraichik I."/>
            <person name="Dimitrov K.M."/>
            <person name="Suarez D.L."/>
            <person name="Swayne D.E."/>
        </authorList>
    </citation>
    <scope>NUCLEOTIDE SEQUENCE [LARGE SCALE GENOMIC DNA]</scope>
    <source>
        <strain evidence="3">XA(T)</strain>
    </source>
</reference>
<evidence type="ECO:0000313" key="3">
    <source>
        <dbReference type="Proteomes" id="UP000192775"/>
    </source>
</evidence>
<dbReference type="STRING" id="1619308.B5808_02745"/>
<feature type="compositionally biased region" description="Low complexity" evidence="1">
    <location>
        <begin position="175"/>
        <end position="187"/>
    </location>
</feature>
<feature type="compositionally biased region" description="Low complexity" evidence="1">
    <location>
        <begin position="461"/>
        <end position="488"/>
    </location>
</feature>
<dbReference type="EMBL" id="CP020715">
    <property type="protein sequence ID" value="ARJ04264.1"/>
    <property type="molecule type" value="Genomic_DNA"/>
</dbReference>
<feature type="compositionally biased region" description="Basic and acidic residues" evidence="1">
    <location>
        <begin position="288"/>
        <end position="307"/>
    </location>
</feature>
<evidence type="ECO:0000256" key="1">
    <source>
        <dbReference type="SAM" id="MobiDB-lite"/>
    </source>
</evidence>
<feature type="compositionally biased region" description="Low complexity" evidence="1">
    <location>
        <begin position="424"/>
        <end position="433"/>
    </location>
</feature>
<dbReference type="InterPro" id="IPR008984">
    <property type="entry name" value="SMAD_FHA_dom_sf"/>
</dbReference>
<dbReference type="SUPFAM" id="SSF49879">
    <property type="entry name" value="SMAD/FHA domain"/>
    <property type="match status" value="1"/>
</dbReference>
<organism evidence="2 3">
    <name type="scientific">Cnuibacter physcomitrellae</name>
    <dbReference type="NCBI Taxonomy" id="1619308"/>
    <lineage>
        <taxon>Bacteria</taxon>
        <taxon>Bacillati</taxon>
        <taxon>Actinomycetota</taxon>
        <taxon>Actinomycetes</taxon>
        <taxon>Micrococcales</taxon>
        <taxon>Microbacteriaceae</taxon>
        <taxon>Cnuibacter</taxon>
    </lineage>
</organism>
<feature type="compositionally biased region" description="Basic and acidic residues" evidence="1">
    <location>
        <begin position="164"/>
        <end position="174"/>
    </location>
</feature>
<dbReference type="PROSITE" id="PS50006">
    <property type="entry name" value="FHA_DOMAIN"/>
    <property type="match status" value="1"/>
</dbReference>
<dbReference type="KEGG" id="cphy:B5808_02745"/>
<dbReference type="RefSeq" id="WP_085018210.1">
    <property type="nucleotide sequence ID" value="NZ_BMHD01000001.1"/>
</dbReference>
<feature type="compositionally biased region" description="Pro residues" evidence="1">
    <location>
        <begin position="239"/>
        <end position="248"/>
    </location>
</feature>
<proteinExistence type="predicted"/>
<dbReference type="Gene3D" id="2.60.200.20">
    <property type="match status" value="1"/>
</dbReference>
<dbReference type="InterPro" id="IPR000253">
    <property type="entry name" value="FHA_dom"/>
</dbReference>
<feature type="compositionally biased region" description="Pro residues" evidence="1">
    <location>
        <begin position="271"/>
        <end position="280"/>
    </location>
</feature>
<dbReference type="CDD" id="cd00060">
    <property type="entry name" value="FHA"/>
    <property type="match status" value="1"/>
</dbReference>